<gene>
    <name evidence="3" type="ORF">HZT40_09490</name>
</gene>
<protein>
    <submittedName>
        <fullName evidence="3">Uma2 family endonuclease</fullName>
    </submittedName>
</protein>
<dbReference type="InterPro" id="IPR008538">
    <property type="entry name" value="Uma2"/>
</dbReference>
<dbReference type="PANTHER" id="PTHR36558">
    <property type="entry name" value="GLR1098 PROTEIN"/>
    <property type="match status" value="1"/>
</dbReference>
<dbReference type="KEGG" id="this:HZT40_09490"/>
<keyword evidence="3" id="KW-0255">Endonuclease</keyword>
<dbReference type="SUPFAM" id="SSF52980">
    <property type="entry name" value="Restriction endonuclease-like"/>
    <property type="match status" value="1"/>
</dbReference>
<dbReference type="AlphaFoldDB" id="A0A7L6ARM1"/>
<dbReference type="InterPro" id="IPR011335">
    <property type="entry name" value="Restrct_endonuc-II-like"/>
</dbReference>
<feature type="region of interest" description="Disordered" evidence="1">
    <location>
        <begin position="1"/>
        <end position="23"/>
    </location>
</feature>
<evidence type="ECO:0000256" key="1">
    <source>
        <dbReference type="SAM" id="MobiDB-lite"/>
    </source>
</evidence>
<keyword evidence="4" id="KW-1185">Reference proteome</keyword>
<dbReference type="Pfam" id="PF05685">
    <property type="entry name" value="Uma2"/>
    <property type="match status" value="1"/>
</dbReference>
<feature type="domain" description="Putative restriction endonuclease" evidence="2">
    <location>
        <begin position="20"/>
        <end position="173"/>
    </location>
</feature>
<dbReference type="EMBL" id="CP059265">
    <property type="protein sequence ID" value="QLQ31779.1"/>
    <property type="molecule type" value="Genomic_DNA"/>
</dbReference>
<name>A0A7L6ARM1_9GAMM</name>
<evidence type="ECO:0000313" key="4">
    <source>
        <dbReference type="Proteomes" id="UP000510621"/>
    </source>
</evidence>
<reference evidence="3" key="1">
    <citation type="submission" date="2020-06" db="EMBL/GenBank/DDBJ databases">
        <title>Analysis procedures for assessing recovery of high quality, complete, closed genomes from Nanopore long read metagenome sequencing.</title>
        <authorList>
            <person name="Bessarab I."/>
            <person name="Arumugam K."/>
            <person name="Haryono M."/>
            <person name="Liu X."/>
            <person name="Roy S."/>
            <person name="Zuniga-Montanez R.E."/>
            <person name="Qiu G."/>
            <person name="Drautz-Moses D.I."/>
            <person name="Law Y.Y."/>
            <person name="Wuertz S."/>
            <person name="Lauro F.M."/>
            <person name="Huson D.H."/>
            <person name="Williams R.B."/>
        </authorList>
    </citation>
    <scope>NUCLEOTIDE SEQUENCE [LARGE SCALE GENOMIC DNA]</scope>
    <source>
        <strain evidence="3">SSD2</strain>
    </source>
</reference>
<dbReference type="Proteomes" id="UP000510621">
    <property type="component" value="Chromosome"/>
</dbReference>
<dbReference type="Gene3D" id="3.90.1570.10">
    <property type="entry name" value="tt1808, chain A"/>
    <property type="match status" value="1"/>
</dbReference>
<keyword evidence="3" id="KW-0378">Hydrolase</keyword>
<keyword evidence="3" id="KW-0540">Nuclease</keyword>
<evidence type="ECO:0000259" key="2">
    <source>
        <dbReference type="Pfam" id="PF05685"/>
    </source>
</evidence>
<evidence type="ECO:0000313" key="3">
    <source>
        <dbReference type="EMBL" id="QLQ31779.1"/>
    </source>
</evidence>
<sequence length="188" mass="21528">MAQALSQPSPISPEHYLLDENDNPDGIRHEYVNGYVHAMAGASRGHNRVANKLALRLGTHLENSRCEVFQSDMKVGIQHKDDVRFYYPDIQVSCEEESDAYYNTSPCLIIEVLSESTARKDRTEKLLAYQSIASLQEYVLCSQDTPIVEVYRRRNHWQRERFADGENLLLESVDLTISVDDLYGFLQA</sequence>
<proteinExistence type="predicted"/>
<dbReference type="GO" id="GO:0004519">
    <property type="term" value="F:endonuclease activity"/>
    <property type="evidence" value="ECO:0007669"/>
    <property type="project" value="UniProtKB-KW"/>
</dbReference>
<dbReference type="CDD" id="cd06260">
    <property type="entry name" value="DUF820-like"/>
    <property type="match status" value="1"/>
</dbReference>
<dbReference type="PANTHER" id="PTHR36558:SF1">
    <property type="entry name" value="RESTRICTION ENDONUCLEASE DOMAIN-CONTAINING PROTEIN-RELATED"/>
    <property type="match status" value="1"/>
</dbReference>
<accession>A0A7L6ARM1</accession>
<dbReference type="InterPro" id="IPR012296">
    <property type="entry name" value="Nuclease_put_TT1808"/>
</dbReference>
<organism evidence="3 4">
    <name type="scientific">Candidatus Thiothrix singaporensis</name>
    <dbReference type="NCBI Taxonomy" id="2799669"/>
    <lineage>
        <taxon>Bacteria</taxon>
        <taxon>Pseudomonadati</taxon>
        <taxon>Pseudomonadota</taxon>
        <taxon>Gammaproteobacteria</taxon>
        <taxon>Thiotrichales</taxon>
        <taxon>Thiotrichaceae</taxon>
        <taxon>Thiothrix</taxon>
    </lineage>
</organism>